<dbReference type="OrthoDB" id="3183782at2759"/>
<evidence type="ECO:0000259" key="2">
    <source>
        <dbReference type="Pfam" id="PF07110"/>
    </source>
</evidence>
<accession>A0A0C2WCQ0</accession>
<reference evidence="4" key="2">
    <citation type="submission" date="2015-01" db="EMBL/GenBank/DDBJ databases">
        <title>Evolutionary Origins and Diversification of the Mycorrhizal Mutualists.</title>
        <authorList>
            <consortium name="DOE Joint Genome Institute"/>
            <consortium name="Mycorrhizal Genomics Consortium"/>
            <person name="Kohler A."/>
            <person name="Kuo A."/>
            <person name="Nagy L.G."/>
            <person name="Floudas D."/>
            <person name="Copeland A."/>
            <person name="Barry K.W."/>
            <person name="Cichocki N."/>
            <person name="Veneault-Fourrey C."/>
            <person name="LaButti K."/>
            <person name="Lindquist E.A."/>
            <person name="Lipzen A."/>
            <person name="Lundell T."/>
            <person name="Morin E."/>
            <person name="Murat C."/>
            <person name="Riley R."/>
            <person name="Ohm R."/>
            <person name="Sun H."/>
            <person name="Tunlid A."/>
            <person name="Henrissat B."/>
            <person name="Grigoriev I.V."/>
            <person name="Hibbett D.S."/>
            <person name="Martin F."/>
        </authorList>
    </citation>
    <scope>NUCLEOTIDE SEQUENCE [LARGE SCALE GENOMIC DNA]</scope>
    <source>
        <strain evidence="4">MAFF 305830</strain>
    </source>
</reference>
<sequence length="124" mass="14502">MPVRVLSFIKKDPKISSDEFQRYWREVHAPKTVEYMRKYGVQFYSQTYMTKMEKDTINQALFEGTAATLEYDGIAHIVFSSMEQAKACWKDPGYLRIMQEDADFLTQGRQMCVSSGEERIIFST</sequence>
<gene>
    <name evidence="3" type="ORF">M408DRAFT_318524</name>
</gene>
<proteinExistence type="inferred from homology"/>
<keyword evidence="4" id="KW-1185">Reference proteome</keyword>
<dbReference type="Pfam" id="PF07110">
    <property type="entry name" value="EthD"/>
    <property type="match status" value="1"/>
</dbReference>
<dbReference type="HOGENOM" id="CLU_115019_0_2_1"/>
<dbReference type="STRING" id="933852.A0A0C2WCQ0"/>
<dbReference type="GO" id="GO:0016491">
    <property type="term" value="F:oxidoreductase activity"/>
    <property type="evidence" value="ECO:0007669"/>
    <property type="project" value="InterPro"/>
</dbReference>
<evidence type="ECO:0000313" key="3">
    <source>
        <dbReference type="EMBL" id="KIM24233.1"/>
    </source>
</evidence>
<evidence type="ECO:0000256" key="1">
    <source>
        <dbReference type="ARBA" id="ARBA00005986"/>
    </source>
</evidence>
<dbReference type="AlphaFoldDB" id="A0A0C2WCQ0"/>
<dbReference type="SUPFAM" id="SSF54909">
    <property type="entry name" value="Dimeric alpha+beta barrel"/>
    <property type="match status" value="1"/>
</dbReference>
<dbReference type="InterPro" id="IPR009799">
    <property type="entry name" value="EthD_dom"/>
</dbReference>
<comment type="similarity">
    <text evidence="1">Belongs to the tpcK family.</text>
</comment>
<protein>
    <recommendedName>
        <fullName evidence="2">EthD domain-containing protein</fullName>
    </recommendedName>
</protein>
<dbReference type="Gene3D" id="3.30.70.100">
    <property type="match status" value="1"/>
</dbReference>
<dbReference type="EMBL" id="KN824326">
    <property type="protein sequence ID" value="KIM24233.1"/>
    <property type="molecule type" value="Genomic_DNA"/>
</dbReference>
<reference evidence="3 4" key="1">
    <citation type="submission" date="2014-04" db="EMBL/GenBank/DDBJ databases">
        <authorList>
            <consortium name="DOE Joint Genome Institute"/>
            <person name="Kuo A."/>
            <person name="Zuccaro A."/>
            <person name="Kohler A."/>
            <person name="Nagy L.G."/>
            <person name="Floudas D."/>
            <person name="Copeland A."/>
            <person name="Barry K.W."/>
            <person name="Cichocki N."/>
            <person name="Veneault-Fourrey C."/>
            <person name="LaButti K."/>
            <person name="Lindquist E.A."/>
            <person name="Lipzen A."/>
            <person name="Lundell T."/>
            <person name="Morin E."/>
            <person name="Murat C."/>
            <person name="Sun H."/>
            <person name="Tunlid A."/>
            <person name="Henrissat B."/>
            <person name="Grigoriev I.V."/>
            <person name="Hibbett D.S."/>
            <person name="Martin F."/>
            <person name="Nordberg H.P."/>
            <person name="Cantor M.N."/>
            <person name="Hua S.X."/>
        </authorList>
    </citation>
    <scope>NUCLEOTIDE SEQUENCE [LARGE SCALE GENOMIC DNA]</scope>
    <source>
        <strain evidence="3 4">MAFF 305830</strain>
    </source>
</reference>
<evidence type="ECO:0000313" key="4">
    <source>
        <dbReference type="Proteomes" id="UP000054097"/>
    </source>
</evidence>
<dbReference type="Proteomes" id="UP000054097">
    <property type="component" value="Unassembled WGS sequence"/>
</dbReference>
<feature type="domain" description="EthD" evidence="2">
    <location>
        <begin position="13"/>
        <end position="103"/>
    </location>
</feature>
<organism evidence="3 4">
    <name type="scientific">Serendipita vermifera MAFF 305830</name>
    <dbReference type="NCBI Taxonomy" id="933852"/>
    <lineage>
        <taxon>Eukaryota</taxon>
        <taxon>Fungi</taxon>
        <taxon>Dikarya</taxon>
        <taxon>Basidiomycota</taxon>
        <taxon>Agaricomycotina</taxon>
        <taxon>Agaricomycetes</taxon>
        <taxon>Sebacinales</taxon>
        <taxon>Serendipitaceae</taxon>
        <taxon>Serendipita</taxon>
    </lineage>
</organism>
<dbReference type="InterPro" id="IPR011008">
    <property type="entry name" value="Dimeric_a/b-barrel"/>
</dbReference>
<name>A0A0C2WCQ0_SERVB</name>